<dbReference type="RefSeq" id="WP_165022970.1">
    <property type="nucleotide sequence ID" value="NZ_JAAKZF010000002.1"/>
</dbReference>
<feature type="domain" description="GCVT N-terminal" evidence="1">
    <location>
        <begin position="32"/>
        <end position="254"/>
    </location>
</feature>
<proteinExistence type="predicted"/>
<evidence type="ECO:0000313" key="3">
    <source>
        <dbReference type="Proteomes" id="UP001642900"/>
    </source>
</evidence>
<sequence>MKNLEQLLSETDNTVDMLRNSQIGAYIYPVVPNEFTSWRDEQWAWRNTAVLFDQTHHMAELMIEGPDALKLVSHLGINSFTNFPVNRAKQFVPTSYSGHVIGDVILFNLAQNQLLIVGRVPTINWVEFHGKTGGYNVQMERDDRSPARPGPKAVFRKRYRYQVQGPNAWKILEKVNGGPIPDVRFFTMDAINIGGRKVRCLRHGMSGAPGLEVWGPYEEAEEIRNTIFEAGKEFGMRLCGSRAYATNTLESGWIPSPLPAVYTDERMKSYRQYLPAQGYEGLGGSIGGSFASENIEDYYLTPYELGYGPFVKFDHDFIGREALEKIAGKPHRKKVTFAWNADDVAKVFRSFFEPGIENYKYIDVPNANYASANYDMVLNGSKMVGLSMFAGYSYNERSYLSLGIIDPDIQIGDVLTLVWGEENGGTKKTTVEPHKQTEIRVKVSPAPYSREVRENYAESWRTRQPAE</sequence>
<evidence type="ECO:0000259" key="1">
    <source>
        <dbReference type="Pfam" id="PF01571"/>
    </source>
</evidence>
<name>A0A6G4W7D7_9HYPH</name>
<dbReference type="InterPro" id="IPR028896">
    <property type="entry name" value="GcvT/YgfZ/DmdA"/>
</dbReference>
<dbReference type="Pfam" id="PF01571">
    <property type="entry name" value="GCV_T"/>
    <property type="match status" value="1"/>
</dbReference>
<accession>A0A6G4W7D7</accession>
<gene>
    <name evidence="2" type="ORF">G6N73_02610</name>
</gene>
<dbReference type="PANTHER" id="PTHR43757:SF2">
    <property type="entry name" value="AMINOMETHYLTRANSFERASE, MITOCHONDRIAL"/>
    <property type="match status" value="1"/>
</dbReference>
<dbReference type="EMBL" id="JAAKZF010000002">
    <property type="protein sequence ID" value="NGO50077.1"/>
    <property type="molecule type" value="Genomic_DNA"/>
</dbReference>
<dbReference type="GO" id="GO:0016740">
    <property type="term" value="F:transferase activity"/>
    <property type="evidence" value="ECO:0007669"/>
    <property type="project" value="UniProtKB-KW"/>
</dbReference>
<dbReference type="Gene3D" id="3.30.1360.120">
    <property type="entry name" value="Probable tRNA modification gtpase trme, domain 1"/>
    <property type="match status" value="1"/>
</dbReference>
<protein>
    <submittedName>
        <fullName evidence="2">Aminomethyl transferase family protein</fullName>
    </submittedName>
</protein>
<dbReference type="SUPFAM" id="SSF103025">
    <property type="entry name" value="Folate-binding domain"/>
    <property type="match status" value="1"/>
</dbReference>
<reference evidence="2 3" key="1">
    <citation type="submission" date="2020-02" db="EMBL/GenBank/DDBJ databases">
        <title>Genome sequence of strain CCNWXJ40-4.</title>
        <authorList>
            <person name="Gao J."/>
            <person name="Sun J."/>
        </authorList>
    </citation>
    <scope>NUCLEOTIDE SEQUENCE [LARGE SCALE GENOMIC DNA]</scope>
    <source>
        <strain evidence="2 3">CCNWXJ 40-4</strain>
    </source>
</reference>
<dbReference type="InterPro" id="IPR027266">
    <property type="entry name" value="TrmE/GcvT-like"/>
</dbReference>
<organism evidence="2 3">
    <name type="scientific">Allomesorhizobium camelthorni</name>
    <dbReference type="NCBI Taxonomy" id="475069"/>
    <lineage>
        <taxon>Bacteria</taxon>
        <taxon>Pseudomonadati</taxon>
        <taxon>Pseudomonadota</taxon>
        <taxon>Alphaproteobacteria</taxon>
        <taxon>Hyphomicrobiales</taxon>
        <taxon>Phyllobacteriaceae</taxon>
        <taxon>Allomesorhizobium</taxon>
    </lineage>
</organism>
<dbReference type="InterPro" id="IPR006222">
    <property type="entry name" value="GCVT_N"/>
</dbReference>
<keyword evidence="2" id="KW-0808">Transferase</keyword>
<dbReference type="AlphaFoldDB" id="A0A6G4W7D7"/>
<dbReference type="PANTHER" id="PTHR43757">
    <property type="entry name" value="AMINOMETHYLTRANSFERASE"/>
    <property type="match status" value="1"/>
</dbReference>
<evidence type="ECO:0000313" key="2">
    <source>
        <dbReference type="EMBL" id="NGO50077.1"/>
    </source>
</evidence>
<comment type="caution">
    <text evidence="2">The sequence shown here is derived from an EMBL/GenBank/DDBJ whole genome shotgun (WGS) entry which is preliminary data.</text>
</comment>
<keyword evidence="3" id="KW-1185">Reference proteome</keyword>
<dbReference type="Proteomes" id="UP001642900">
    <property type="component" value="Unassembled WGS sequence"/>
</dbReference>